<name>A0AAV4JRR8_9GAST</name>
<proteinExistence type="predicted"/>
<dbReference type="EMBL" id="BMAT01014039">
    <property type="protein sequence ID" value="GFS25399.1"/>
    <property type="molecule type" value="Genomic_DNA"/>
</dbReference>
<dbReference type="Proteomes" id="UP000762676">
    <property type="component" value="Unassembled WGS sequence"/>
</dbReference>
<keyword evidence="2" id="KW-1185">Reference proteome</keyword>
<comment type="caution">
    <text evidence="1">The sequence shown here is derived from an EMBL/GenBank/DDBJ whole genome shotgun (WGS) entry which is preliminary data.</text>
</comment>
<evidence type="ECO:0000313" key="2">
    <source>
        <dbReference type="Proteomes" id="UP000762676"/>
    </source>
</evidence>
<dbReference type="AlphaFoldDB" id="A0AAV4JRR8"/>
<reference evidence="1 2" key="1">
    <citation type="journal article" date="2021" name="Elife">
        <title>Chloroplast acquisition without the gene transfer in kleptoplastic sea slugs, Plakobranchus ocellatus.</title>
        <authorList>
            <person name="Maeda T."/>
            <person name="Takahashi S."/>
            <person name="Yoshida T."/>
            <person name="Shimamura S."/>
            <person name="Takaki Y."/>
            <person name="Nagai Y."/>
            <person name="Toyoda A."/>
            <person name="Suzuki Y."/>
            <person name="Arimoto A."/>
            <person name="Ishii H."/>
            <person name="Satoh N."/>
            <person name="Nishiyama T."/>
            <person name="Hasebe M."/>
            <person name="Maruyama T."/>
            <person name="Minagawa J."/>
            <person name="Obokata J."/>
            <person name="Shigenobu S."/>
        </authorList>
    </citation>
    <scope>NUCLEOTIDE SEQUENCE [LARGE SCALE GENOMIC DNA]</scope>
</reference>
<organism evidence="1 2">
    <name type="scientific">Elysia marginata</name>
    <dbReference type="NCBI Taxonomy" id="1093978"/>
    <lineage>
        <taxon>Eukaryota</taxon>
        <taxon>Metazoa</taxon>
        <taxon>Spiralia</taxon>
        <taxon>Lophotrochozoa</taxon>
        <taxon>Mollusca</taxon>
        <taxon>Gastropoda</taxon>
        <taxon>Heterobranchia</taxon>
        <taxon>Euthyneura</taxon>
        <taxon>Panpulmonata</taxon>
        <taxon>Sacoglossa</taxon>
        <taxon>Placobranchoidea</taxon>
        <taxon>Plakobranchidae</taxon>
        <taxon>Elysia</taxon>
    </lineage>
</organism>
<accession>A0AAV4JRR8</accession>
<gene>
    <name evidence="1" type="ORF">ElyMa_007026000</name>
</gene>
<evidence type="ECO:0000313" key="1">
    <source>
        <dbReference type="EMBL" id="GFS25399.1"/>
    </source>
</evidence>
<sequence>MRDTAFQMSTAELGRRTSVERPRFILGVSKNLYKTYKISHTCRVAAETSEHILQICQNYRTLGREVWSSPLQTCRPNSGKTLKSWKRPPASSIIHEEGLNMLNMRSRRSPSRLVGWLNFNVSFQLQDYIRDGAWDN</sequence>
<protein>
    <submittedName>
        <fullName evidence="1">Uncharacterized protein</fullName>
    </submittedName>
</protein>